<name>A0A3Q3QEY6_MONAL</name>
<accession>A0A3Q3QEY6</accession>
<dbReference type="InterPro" id="IPR015089">
    <property type="entry name" value="UQCR"/>
</dbReference>
<reference evidence="1" key="1">
    <citation type="submission" date="2025-08" db="UniProtKB">
        <authorList>
            <consortium name="Ensembl"/>
        </authorList>
    </citation>
    <scope>IDENTIFICATION</scope>
</reference>
<dbReference type="Proteomes" id="UP000261600">
    <property type="component" value="Unplaced"/>
</dbReference>
<dbReference type="GO" id="GO:0005739">
    <property type="term" value="C:mitochondrion"/>
    <property type="evidence" value="ECO:0007669"/>
    <property type="project" value="GOC"/>
</dbReference>
<dbReference type="GO" id="GO:0006122">
    <property type="term" value="P:mitochondrial electron transport, ubiquinol to cytochrome c"/>
    <property type="evidence" value="ECO:0007669"/>
    <property type="project" value="InterPro"/>
</dbReference>
<dbReference type="AlphaFoldDB" id="A0A3Q3QEY6"/>
<reference evidence="1" key="2">
    <citation type="submission" date="2025-09" db="UniProtKB">
        <authorList>
            <consortium name="Ensembl"/>
        </authorList>
    </citation>
    <scope>IDENTIFICATION</scope>
</reference>
<dbReference type="Pfam" id="PF08997">
    <property type="entry name" value="UCR_6-4kD"/>
    <property type="match status" value="1"/>
</dbReference>
<protein>
    <submittedName>
        <fullName evidence="1">Uncharacterized protein</fullName>
    </submittedName>
</protein>
<organism evidence="1 2">
    <name type="scientific">Monopterus albus</name>
    <name type="common">Swamp eel</name>
    <dbReference type="NCBI Taxonomy" id="43700"/>
    <lineage>
        <taxon>Eukaryota</taxon>
        <taxon>Metazoa</taxon>
        <taxon>Chordata</taxon>
        <taxon>Craniata</taxon>
        <taxon>Vertebrata</taxon>
        <taxon>Euteleostomi</taxon>
        <taxon>Actinopterygii</taxon>
        <taxon>Neopterygii</taxon>
        <taxon>Teleostei</taxon>
        <taxon>Neoteleostei</taxon>
        <taxon>Acanthomorphata</taxon>
        <taxon>Anabantaria</taxon>
        <taxon>Synbranchiformes</taxon>
        <taxon>Synbranchidae</taxon>
        <taxon>Monopterus</taxon>
    </lineage>
</organism>
<sequence>IVQKILHKVLDAKYIFVLRTVPNMVTWGAVVVLDYAPYINGKFRRDE</sequence>
<evidence type="ECO:0000313" key="1">
    <source>
        <dbReference type="Ensembl" id="ENSMALP00000011216.1"/>
    </source>
</evidence>
<evidence type="ECO:0000313" key="2">
    <source>
        <dbReference type="Proteomes" id="UP000261600"/>
    </source>
</evidence>
<keyword evidence="2" id="KW-1185">Reference proteome</keyword>
<proteinExistence type="predicted"/>
<dbReference type="Ensembl" id="ENSMALT00000011456.1">
    <property type="protein sequence ID" value="ENSMALP00000011216.1"/>
    <property type="gene ID" value="ENSMALG00000007947.1"/>
</dbReference>